<dbReference type="InterPro" id="IPR005632">
    <property type="entry name" value="Chaperone_Skp"/>
</dbReference>
<evidence type="ECO:0000313" key="6">
    <source>
        <dbReference type="Proteomes" id="UP000290253"/>
    </source>
</evidence>
<keyword evidence="2 4" id="KW-0732">Signal</keyword>
<dbReference type="PANTHER" id="PTHR35089:SF1">
    <property type="entry name" value="CHAPERONE PROTEIN SKP"/>
    <property type="match status" value="1"/>
</dbReference>
<dbReference type="GO" id="GO:0051082">
    <property type="term" value="F:unfolded protein binding"/>
    <property type="evidence" value="ECO:0007669"/>
    <property type="project" value="InterPro"/>
</dbReference>
<dbReference type="SMART" id="SM00935">
    <property type="entry name" value="OmpH"/>
    <property type="match status" value="1"/>
</dbReference>
<feature type="chain" id="PRO_5020239210" evidence="4">
    <location>
        <begin position="26"/>
        <end position="217"/>
    </location>
</feature>
<comment type="similarity">
    <text evidence="1">Belongs to the Skp family.</text>
</comment>
<dbReference type="OrthoDB" id="121586at2"/>
<dbReference type="RefSeq" id="WP_129207251.1">
    <property type="nucleotide sequence ID" value="NZ_BMGU01000001.1"/>
</dbReference>
<dbReference type="InterPro" id="IPR024930">
    <property type="entry name" value="Skp_dom_sf"/>
</dbReference>
<evidence type="ECO:0000256" key="2">
    <source>
        <dbReference type="ARBA" id="ARBA00022729"/>
    </source>
</evidence>
<comment type="caution">
    <text evidence="5">The sequence shown here is derived from an EMBL/GenBank/DDBJ whole genome shotgun (WGS) entry which is preliminary data.</text>
</comment>
<organism evidence="5 6">
    <name type="scientific">Silvibacterium dinghuense</name>
    <dbReference type="NCBI Taxonomy" id="1560006"/>
    <lineage>
        <taxon>Bacteria</taxon>
        <taxon>Pseudomonadati</taxon>
        <taxon>Acidobacteriota</taxon>
        <taxon>Terriglobia</taxon>
        <taxon>Terriglobales</taxon>
        <taxon>Acidobacteriaceae</taxon>
        <taxon>Silvibacterium</taxon>
    </lineage>
</organism>
<evidence type="ECO:0000256" key="1">
    <source>
        <dbReference type="ARBA" id="ARBA00009091"/>
    </source>
</evidence>
<dbReference type="PANTHER" id="PTHR35089">
    <property type="entry name" value="CHAPERONE PROTEIN SKP"/>
    <property type="match status" value="1"/>
</dbReference>
<proteinExistence type="inferred from homology"/>
<reference evidence="5 6" key="1">
    <citation type="journal article" date="2016" name="Int. J. Syst. Evol. Microbiol.">
        <title>Acidipila dinghuensis sp. nov., an acidobacterium isolated from forest soil.</title>
        <authorList>
            <person name="Jiang Y.W."/>
            <person name="Wang J."/>
            <person name="Chen M.H."/>
            <person name="Lv Y.Y."/>
            <person name="Qiu L.H."/>
        </authorList>
    </citation>
    <scope>NUCLEOTIDE SEQUENCE [LARGE SCALE GENOMIC DNA]</scope>
    <source>
        <strain evidence="5 6">DHOF10</strain>
    </source>
</reference>
<dbReference type="AlphaFoldDB" id="A0A4V1NVX8"/>
<dbReference type="GO" id="GO:0050821">
    <property type="term" value="P:protein stabilization"/>
    <property type="evidence" value="ECO:0007669"/>
    <property type="project" value="TreeGrafter"/>
</dbReference>
<sequence>MMRVISRSITLAGLLTAGLGLNAFAQAGAAAASTAPTGATKVAVINFQAAVLGSNEGQRNMAELRKKFEPKQTQLKNEADSIDALKKQLQTSGSTLSDADRQAKLKQIDDKEKEYQRSGEDAQNDFQSEMQEGYQQLAEKVFAVLNSYATDNGYGLVLDASAGGQQQLPTVLWANKEADITKAVVDAYNAKSGIPAPAPSAPTPAKSATPHTAAPKQ</sequence>
<evidence type="ECO:0000256" key="4">
    <source>
        <dbReference type="SAM" id="SignalP"/>
    </source>
</evidence>
<evidence type="ECO:0000313" key="5">
    <source>
        <dbReference type="EMBL" id="RXS97472.1"/>
    </source>
</evidence>
<dbReference type="Proteomes" id="UP000290253">
    <property type="component" value="Unassembled WGS sequence"/>
</dbReference>
<dbReference type="SUPFAM" id="SSF111384">
    <property type="entry name" value="OmpH-like"/>
    <property type="match status" value="1"/>
</dbReference>
<accession>A0A4V1NVX8</accession>
<name>A0A4V1NVX8_9BACT</name>
<gene>
    <name evidence="5" type="ORF">ESZ00_06150</name>
</gene>
<dbReference type="Pfam" id="PF03938">
    <property type="entry name" value="OmpH"/>
    <property type="match status" value="1"/>
</dbReference>
<dbReference type="GO" id="GO:0005829">
    <property type="term" value="C:cytosol"/>
    <property type="evidence" value="ECO:0007669"/>
    <property type="project" value="TreeGrafter"/>
</dbReference>
<feature type="region of interest" description="Disordered" evidence="3">
    <location>
        <begin position="192"/>
        <end position="217"/>
    </location>
</feature>
<protein>
    <submittedName>
        <fullName evidence="5">OmpH family outer membrane protein</fullName>
    </submittedName>
</protein>
<evidence type="ECO:0000256" key="3">
    <source>
        <dbReference type="SAM" id="MobiDB-lite"/>
    </source>
</evidence>
<feature type="signal peptide" evidence="4">
    <location>
        <begin position="1"/>
        <end position="25"/>
    </location>
</feature>
<dbReference type="EMBL" id="SDMK01000001">
    <property type="protein sequence ID" value="RXS97472.1"/>
    <property type="molecule type" value="Genomic_DNA"/>
</dbReference>
<dbReference type="Gene3D" id="3.30.910.20">
    <property type="entry name" value="Skp domain"/>
    <property type="match status" value="1"/>
</dbReference>
<feature type="compositionally biased region" description="Low complexity" evidence="3">
    <location>
        <begin position="203"/>
        <end position="217"/>
    </location>
</feature>
<keyword evidence="6" id="KW-1185">Reference proteome</keyword>